<evidence type="ECO:0000313" key="3">
    <source>
        <dbReference type="Proteomes" id="UP000813462"/>
    </source>
</evidence>
<comment type="caution">
    <text evidence="2">The sequence shown here is derived from an EMBL/GenBank/DDBJ whole genome shotgun (WGS) entry which is preliminary data.</text>
</comment>
<organism evidence="2 3">
    <name type="scientific">Ziziphus jujuba var. spinosa</name>
    <dbReference type="NCBI Taxonomy" id="714518"/>
    <lineage>
        <taxon>Eukaryota</taxon>
        <taxon>Viridiplantae</taxon>
        <taxon>Streptophyta</taxon>
        <taxon>Embryophyta</taxon>
        <taxon>Tracheophyta</taxon>
        <taxon>Spermatophyta</taxon>
        <taxon>Magnoliopsida</taxon>
        <taxon>eudicotyledons</taxon>
        <taxon>Gunneridae</taxon>
        <taxon>Pentapetalae</taxon>
        <taxon>rosids</taxon>
        <taxon>fabids</taxon>
        <taxon>Rosales</taxon>
        <taxon>Rhamnaceae</taxon>
        <taxon>Paliureae</taxon>
        <taxon>Ziziphus</taxon>
    </lineage>
</organism>
<gene>
    <name evidence="2" type="ORF">FEM48_Zijuj09G0143100</name>
</gene>
<dbReference type="AlphaFoldDB" id="A0A978UTG8"/>
<dbReference type="Proteomes" id="UP000813462">
    <property type="component" value="Unassembled WGS sequence"/>
</dbReference>
<accession>A0A978UTG8</accession>
<reference evidence="2" key="1">
    <citation type="journal article" date="2021" name="Front. Plant Sci.">
        <title>Chromosome-Scale Genome Assembly for Chinese Sour Jujube and Insights Into Its Genome Evolution and Domestication Signature.</title>
        <authorList>
            <person name="Shen L.-Y."/>
            <person name="Luo H."/>
            <person name="Wang X.-L."/>
            <person name="Wang X.-M."/>
            <person name="Qiu X.-J."/>
            <person name="Liu H."/>
            <person name="Zhou S.-S."/>
            <person name="Jia K.-H."/>
            <person name="Nie S."/>
            <person name="Bao Y.-T."/>
            <person name="Zhang R.-G."/>
            <person name="Yun Q.-Z."/>
            <person name="Chai Y.-H."/>
            <person name="Lu J.-Y."/>
            <person name="Li Y."/>
            <person name="Zhao S.-W."/>
            <person name="Mao J.-F."/>
            <person name="Jia S.-G."/>
            <person name="Mao Y.-M."/>
        </authorList>
    </citation>
    <scope>NUCLEOTIDE SEQUENCE</scope>
    <source>
        <strain evidence="2">AT0</strain>
        <tissue evidence="2">Leaf</tissue>
    </source>
</reference>
<proteinExistence type="predicted"/>
<feature type="region of interest" description="Disordered" evidence="1">
    <location>
        <begin position="90"/>
        <end position="115"/>
    </location>
</feature>
<evidence type="ECO:0000256" key="1">
    <source>
        <dbReference type="SAM" id="MobiDB-lite"/>
    </source>
</evidence>
<sequence length="115" mass="12758">MMIMIMIPESSTGHGFGAREMMEMATQDGEKGREGKLVGTGYLGARMVAACWNSGRCHALKVLDSRNFTCIPEQYIRKRWTKGAKKGIVGSYDLSDSSNKEKKSAESLHLSELMH</sequence>
<name>A0A978UTG8_ZIZJJ</name>
<protein>
    <submittedName>
        <fullName evidence="2">Uncharacterized protein</fullName>
    </submittedName>
</protein>
<evidence type="ECO:0000313" key="2">
    <source>
        <dbReference type="EMBL" id="KAH7518168.1"/>
    </source>
</evidence>
<dbReference type="EMBL" id="JAEACU010000009">
    <property type="protein sequence ID" value="KAH7518168.1"/>
    <property type="molecule type" value="Genomic_DNA"/>
</dbReference>